<keyword evidence="3" id="KW-1185">Reference proteome</keyword>
<reference evidence="3" key="1">
    <citation type="submission" date="2016-11" db="EMBL/GenBank/DDBJ databases">
        <authorList>
            <person name="Varghese N."/>
            <person name="Submissions S."/>
        </authorList>
    </citation>
    <scope>NUCLEOTIDE SEQUENCE [LARGE SCALE GENOMIC DNA]</scope>
    <source>
        <strain evidence="3">DSM 3071</strain>
    </source>
</reference>
<sequence length="551" mass="62333">MDLMINDLYEAIKIKKYLTRERIYIFVVGIISGLIAHIYYMVNRIASDDMAVIGYSEDPYNVIEYVVRGSATGRWLGSVVDLVMTWYRSFYVAGWITIVLMALISLFLISCFNIKSKTGMVLTTVLIEISPVTQGYVVLGEISYVIASLFAVVSAWLIIKRRGVLSTWIRSFIFLGLALVIMPTNMSCMITTILLWAISELAYSKENSADDIMKLILKAFVVLVMAGAFLLLSSALIMKIGNVSSTGYQGAEQAVSGSFLTQLPLNLFQVYKKFIVQGLWKIQIVPVLRITYYLAYIIDLILIFVLWSQSKKDNVSSSGKRAVLIGIGLILVPVAVCTITVISYGFMYRGQHRFPLMILIIGGIMLTEKVSMLYGSAIKQKSKKIWNVCIIAIINSVLMIYGFFLYDNIGYQMQHYVMEHDSALCIRILSALDANEDFEYSDPIYFLNITTWDENEAVTDAKYEPELYSVIWPVVTTNLYCYGDISIRRHMTNYEGVDFISPSEEIQNEIEDSELVEQYDDLKAWDFVITTYKGVTVVVVKTVMPPNVLYG</sequence>
<dbReference type="EMBL" id="FQXK01000026">
    <property type="protein sequence ID" value="SHI31928.1"/>
    <property type="molecule type" value="Genomic_DNA"/>
</dbReference>
<keyword evidence="1" id="KW-0472">Membrane</keyword>
<accession>A0A1M6A627</accession>
<organism evidence="2 3">
    <name type="scientific">Butyrivibrio fibrisolvens DSM 3071</name>
    <dbReference type="NCBI Taxonomy" id="1121131"/>
    <lineage>
        <taxon>Bacteria</taxon>
        <taxon>Bacillati</taxon>
        <taxon>Bacillota</taxon>
        <taxon>Clostridia</taxon>
        <taxon>Lachnospirales</taxon>
        <taxon>Lachnospiraceae</taxon>
        <taxon>Butyrivibrio</taxon>
    </lineage>
</organism>
<keyword evidence="1" id="KW-0812">Transmembrane</keyword>
<dbReference type="Proteomes" id="UP000184278">
    <property type="component" value="Unassembled WGS sequence"/>
</dbReference>
<name>A0A1M6A627_BUTFI</name>
<keyword evidence="1" id="KW-1133">Transmembrane helix</keyword>
<keyword evidence="2" id="KW-0808">Transferase</keyword>
<dbReference type="AlphaFoldDB" id="A0A1M6A627"/>
<feature type="transmembrane region" description="Helical" evidence="1">
    <location>
        <begin position="219"/>
        <end position="238"/>
    </location>
</feature>
<feature type="transmembrane region" description="Helical" evidence="1">
    <location>
        <begin position="23"/>
        <end position="42"/>
    </location>
</feature>
<evidence type="ECO:0000313" key="3">
    <source>
        <dbReference type="Proteomes" id="UP000184278"/>
    </source>
</evidence>
<feature type="transmembrane region" description="Helical" evidence="1">
    <location>
        <begin position="322"/>
        <end position="348"/>
    </location>
</feature>
<protein>
    <submittedName>
        <fullName evidence="2">Glucosyl transferase GtrII</fullName>
    </submittedName>
</protein>
<feature type="transmembrane region" description="Helical" evidence="1">
    <location>
        <begin position="290"/>
        <end position="310"/>
    </location>
</feature>
<evidence type="ECO:0000256" key="1">
    <source>
        <dbReference type="SAM" id="Phobius"/>
    </source>
</evidence>
<evidence type="ECO:0000313" key="2">
    <source>
        <dbReference type="EMBL" id="SHI31928.1"/>
    </source>
</evidence>
<proteinExistence type="predicted"/>
<dbReference type="GO" id="GO:0016740">
    <property type="term" value="F:transferase activity"/>
    <property type="evidence" value="ECO:0007669"/>
    <property type="project" value="UniProtKB-KW"/>
</dbReference>
<dbReference type="Pfam" id="PF14264">
    <property type="entry name" value="Glucos_trans_II"/>
    <property type="match status" value="1"/>
</dbReference>
<gene>
    <name evidence="2" type="ORF">SAMN02745229_02893</name>
</gene>
<feature type="transmembrane region" description="Helical" evidence="1">
    <location>
        <begin position="385"/>
        <end position="406"/>
    </location>
</feature>
<dbReference type="InterPro" id="IPR025686">
    <property type="entry name" value="Glucos_trans_II"/>
</dbReference>
<feature type="transmembrane region" description="Helical" evidence="1">
    <location>
        <begin position="90"/>
        <end position="114"/>
    </location>
</feature>
<feature type="transmembrane region" description="Helical" evidence="1">
    <location>
        <begin position="354"/>
        <end position="373"/>
    </location>
</feature>
<dbReference type="OrthoDB" id="1851717at2"/>
<feature type="transmembrane region" description="Helical" evidence="1">
    <location>
        <begin position="135"/>
        <end position="159"/>
    </location>
</feature>
<dbReference type="STRING" id="1121131.SAMN02745229_02893"/>
<feature type="transmembrane region" description="Helical" evidence="1">
    <location>
        <begin position="171"/>
        <end position="198"/>
    </location>
</feature>